<dbReference type="InterPro" id="IPR006222">
    <property type="entry name" value="GCVT_N"/>
</dbReference>
<evidence type="ECO:0000313" key="3">
    <source>
        <dbReference type="Proteomes" id="UP001595648"/>
    </source>
</evidence>
<dbReference type="InterPro" id="IPR027266">
    <property type="entry name" value="TrmE/GcvT-like"/>
</dbReference>
<dbReference type="Proteomes" id="UP001595648">
    <property type="component" value="Unassembled WGS sequence"/>
</dbReference>
<protein>
    <recommendedName>
        <fullName evidence="1">GCVT N-terminal domain-containing protein</fullName>
    </recommendedName>
</protein>
<feature type="domain" description="GCVT N-terminal" evidence="1">
    <location>
        <begin position="80"/>
        <end position="169"/>
    </location>
</feature>
<proteinExistence type="predicted"/>
<dbReference type="EMBL" id="JBHRVD010000001">
    <property type="protein sequence ID" value="MFC3325110.1"/>
    <property type="molecule type" value="Genomic_DNA"/>
</dbReference>
<dbReference type="RefSeq" id="WP_378988058.1">
    <property type="nucleotide sequence ID" value="NZ_JBHRVD010000001.1"/>
</dbReference>
<dbReference type="SUPFAM" id="SSF103025">
    <property type="entry name" value="Folate-binding domain"/>
    <property type="match status" value="1"/>
</dbReference>
<organism evidence="2 3">
    <name type="scientific">Mesorhizobium cantuariense</name>
    <dbReference type="NCBI Taxonomy" id="1300275"/>
    <lineage>
        <taxon>Bacteria</taxon>
        <taxon>Pseudomonadati</taxon>
        <taxon>Pseudomonadota</taxon>
        <taxon>Alphaproteobacteria</taxon>
        <taxon>Hyphomicrobiales</taxon>
        <taxon>Phyllobacteriaceae</taxon>
        <taxon>Mesorhizobium</taxon>
    </lineage>
</organism>
<evidence type="ECO:0000259" key="1">
    <source>
        <dbReference type="Pfam" id="PF01571"/>
    </source>
</evidence>
<accession>A0ABV7MT40</accession>
<keyword evidence="3" id="KW-1185">Reference proteome</keyword>
<comment type="caution">
    <text evidence="2">The sequence shown here is derived from an EMBL/GenBank/DDBJ whole genome shotgun (WGS) entry which is preliminary data.</text>
</comment>
<dbReference type="Pfam" id="PF01571">
    <property type="entry name" value="GCV_T"/>
    <property type="match status" value="1"/>
</dbReference>
<reference evidence="3" key="1">
    <citation type="journal article" date="2019" name="Int. J. Syst. Evol. Microbiol.">
        <title>The Global Catalogue of Microorganisms (GCM) 10K type strain sequencing project: providing services to taxonomists for standard genome sequencing and annotation.</title>
        <authorList>
            <consortium name="The Broad Institute Genomics Platform"/>
            <consortium name="The Broad Institute Genome Sequencing Center for Infectious Disease"/>
            <person name="Wu L."/>
            <person name="Ma J."/>
        </authorList>
    </citation>
    <scope>NUCLEOTIDE SEQUENCE [LARGE SCALE GENOMIC DNA]</scope>
    <source>
        <strain evidence="3">ICMP 19515</strain>
    </source>
</reference>
<name>A0ABV7MT40_9HYPH</name>
<sequence length="280" mass="30859">MAPFPGAGCASPHPLLNVAAKCLATGRRLAMDDIKFTTGLSTVADARVAFRGTPFVERTAPLNQNALWMRWDRNMVVDSYSDMVEELAAIRTRVAMGDMSPLSKYVIAGPDAEKLMDTLIPRDMKKLQVGQIYYAPWCDENGHVVGDGLVFRMDEATFRARDHVRQHDVRLRRRVPDARLFRQVRSRPYCRARLAGRRRYHRRQLDAVPGCRCDLHLRVSGGVGHPCPGRGDSRPPSDIPGAALCGIAGAAGRSAVAHASAGRARRALQQGVIPRAGWDL</sequence>
<gene>
    <name evidence="2" type="ORF">ACFOJ9_25585</name>
</gene>
<dbReference type="Gene3D" id="3.30.1360.120">
    <property type="entry name" value="Probable tRNA modification gtpase trme, domain 1"/>
    <property type="match status" value="1"/>
</dbReference>
<evidence type="ECO:0000313" key="2">
    <source>
        <dbReference type="EMBL" id="MFC3325110.1"/>
    </source>
</evidence>